<reference evidence="1" key="1">
    <citation type="submission" date="2022-12" db="EMBL/GenBank/DDBJ databases">
        <title>Genome Sequence of Lasiodiplodia mahajangana.</title>
        <authorList>
            <person name="Buettner E."/>
        </authorList>
    </citation>
    <scope>NUCLEOTIDE SEQUENCE</scope>
    <source>
        <strain evidence="1">VT137</strain>
    </source>
</reference>
<name>A0ACC2JYW9_9PEZI</name>
<evidence type="ECO:0000313" key="2">
    <source>
        <dbReference type="Proteomes" id="UP001153332"/>
    </source>
</evidence>
<accession>A0ACC2JYW9</accession>
<proteinExistence type="predicted"/>
<gene>
    <name evidence="1" type="ORF">O1611_g945</name>
</gene>
<comment type="caution">
    <text evidence="1">The sequence shown here is derived from an EMBL/GenBank/DDBJ whole genome shotgun (WGS) entry which is preliminary data.</text>
</comment>
<organism evidence="1 2">
    <name type="scientific">Lasiodiplodia mahajangana</name>
    <dbReference type="NCBI Taxonomy" id="1108764"/>
    <lineage>
        <taxon>Eukaryota</taxon>
        <taxon>Fungi</taxon>
        <taxon>Dikarya</taxon>
        <taxon>Ascomycota</taxon>
        <taxon>Pezizomycotina</taxon>
        <taxon>Dothideomycetes</taxon>
        <taxon>Dothideomycetes incertae sedis</taxon>
        <taxon>Botryosphaeriales</taxon>
        <taxon>Botryosphaeriaceae</taxon>
        <taxon>Lasiodiplodia</taxon>
    </lineage>
</organism>
<dbReference type="EMBL" id="JAPUUL010000097">
    <property type="protein sequence ID" value="KAJ8132682.1"/>
    <property type="molecule type" value="Genomic_DNA"/>
</dbReference>
<keyword evidence="2" id="KW-1185">Reference proteome</keyword>
<protein>
    <submittedName>
        <fullName evidence="1">Uncharacterized protein</fullName>
    </submittedName>
</protein>
<dbReference type="Proteomes" id="UP001153332">
    <property type="component" value="Unassembled WGS sequence"/>
</dbReference>
<evidence type="ECO:0000313" key="1">
    <source>
        <dbReference type="EMBL" id="KAJ8132682.1"/>
    </source>
</evidence>
<sequence>MERIRPSEIINTAVRRPQILPSLATRYENGQRSPRSKRCIRGYRDAVMPGIPYGPTTELERLSYPYPRFFSSISAHIRRVFEAKGATDTEQ</sequence>